<comment type="similarity">
    <text evidence="3 11">Belongs to the glycosyl hydrolase 76 family.</text>
</comment>
<dbReference type="PIRSF" id="PIRSF016302">
    <property type="entry name" value="Man_a_manosd"/>
    <property type="match status" value="1"/>
</dbReference>
<keyword evidence="12" id="KW-0812">Transmembrane</keyword>
<evidence type="ECO:0000256" key="7">
    <source>
        <dbReference type="ARBA" id="ARBA00023136"/>
    </source>
</evidence>
<dbReference type="AlphaFoldDB" id="A0A9P0QLY8"/>
<keyword evidence="12" id="KW-1133">Transmembrane helix</keyword>
<evidence type="ECO:0000256" key="6">
    <source>
        <dbReference type="ARBA" id="ARBA00022801"/>
    </source>
</evidence>
<keyword evidence="9 11" id="KW-0326">Glycosidase</keyword>
<dbReference type="EMBL" id="CAKXYY010000004">
    <property type="protein sequence ID" value="CAH2351661.1"/>
    <property type="molecule type" value="Genomic_DNA"/>
</dbReference>
<keyword evidence="5 13" id="KW-0732">Signal</keyword>
<dbReference type="Gene3D" id="1.50.10.20">
    <property type="match status" value="1"/>
</dbReference>
<gene>
    <name evidence="14" type="ORF">CLIB1423_04S03136</name>
</gene>
<accession>A0A9P0QLY8</accession>
<reference evidence="14" key="1">
    <citation type="submission" date="2022-03" db="EMBL/GenBank/DDBJ databases">
        <authorList>
            <person name="Legras J.-L."/>
            <person name="Devillers H."/>
            <person name="Grondin C."/>
        </authorList>
    </citation>
    <scope>NUCLEOTIDE SEQUENCE</scope>
    <source>
        <strain evidence="14">CLIB 1423</strain>
    </source>
</reference>
<dbReference type="InterPro" id="IPR005198">
    <property type="entry name" value="Glyco_hydro_76"/>
</dbReference>
<evidence type="ECO:0000256" key="9">
    <source>
        <dbReference type="ARBA" id="ARBA00023295"/>
    </source>
</evidence>
<evidence type="ECO:0000256" key="11">
    <source>
        <dbReference type="PIRNR" id="PIRNR016302"/>
    </source>
</evidence>
<name>A0A9P0QLY8_9ASCO</name>
<evidence type="ECO:0000256" key="8">
    <source>
        <dbReference type="ARBA" id="ARBA00023180"/>
    </source>
</evidence>
<organism evidence="14 15">
    <name type="scientific">[Candida] railenensis</name>
    <dbReference type="NCBI Taxonomy" id="45579"/>
    <lineage>
        <taxon>Eukaryota</taxon>
        <taxon>Fungi</taxon>
        <taxon>Dikarya</taxon>
        <taxon>Ascomycota</taxon>
        <taxon>Saccharomycotina</taxon>
        <taxon>Pichiomycetes</taxon>
        <taxon>Debaryomycetaceae</taxon>
        <taxon>Kurtzmaniella</taxon>
    </lineage>
</organism>
<keyword evidence="6 11" id="KW-0378">Hydrolase</keyword>
<dbReference type="GO" id="GO:0016052">
    <property type="term" value="P:carbohydrate catabolic process"/>
    <property type="evidence" value="ECO:0007669"/>
    <property type="project" value="InterPro"/>
</dbReference>
<evidence type="ECO:0000256" key="1">
    <source>
        <dbReference type="ARBA" id="ARBA00001452"/>
    </source>
</evidence>
<evidence type="ECO:0000313" key="14">
    <source>
        <dbReference type="EMBL" id="CAH2351661.1"/>
    </source>
</evidence>
<evidence type="ECO:0000256" key="2">
    <source>
        <dbReference type="ARBA" id="ARBA00004308"/>
    </source>
</evidence>
<dbReference type="PANTHER" id="PTHR12145">
    <property type="entry name" value="MANNAN ENDO-1,6-ALPHA-MANNOSIDASE DCW1"/>
    <property type="match status" value="1"/>
</dbReference>
<sequence>MLLPYIPITLLLSTLVSAVDLDLTDNDSICAAAKAIMDGELNYYEGTKYGGAVGMFSSPYYWWEAGEAFGGILNYYVNCDSSNTTLKELIYNAMYHQSGDDHDYMPSNQTFTEGNDDQGVWGLTSMLAVELNFTDPTEASWLSMTQAIYNEMLSRWDTTYCAGGMRWQIFTWNSGYTYKNTIANGCLFNIAARLGRYLDNDTYIETAEKVWDWMEDIGFISESDGELVIYDGADISTNCTSLTTTKWSYTYGIMIQGCAFLYNQTGDSTWETRAQQIWTAGAYFFNDTIMYETACQTNYKCNTDQRSFRSLFARSLASAALFVPSISSEIETNVKASAAGAAQSCSGGSDGVTCGINWSYNGWDGWYGLGEQMSALEIILALFAFDGEMALPYTATNGGSSTSNTEAGTDSTTTTNSNLITIGTKDKAGAGILTAVVLIAIVGGSIWMVL</sequence>
<dbReference type="GO" id="GO:0009272">
    <property type="term" value="P:fungal-type cell wall biogenesis"/>
    <property type="evidence" value="ECO:0007669"/>
    <property type="project" value="TreeGrafter"/>
</dbReference>
<dbReference type="EC" id="3.2.1.101" evidence="4 11"/>
<protein>
    <recommendedName>
        <fullName evidence="4 11">Mannan endo-1,6-alpha-mannosidase</fullName>
        <ecNumber evidence="4 11">3.2.1.101</ecNumber>
    </recommendedName>
</protein>
<keyword evidence="8" id="KW-0325">Glycoprotein</keyword>
<dbReference type="GO" id="GO:0071555">
    <property type="term" value="P:cell wall organization"/>
    <property type="evidence" value="ECO:0007669"/>
    <property type="project" value="UniProtKB-KW"/>
</dbReference>
<evidence type="ECO:0000256" key="3">
    <source>
        <dbReference type="ARBA" id="ARBA00009699"/>
    </source>
</evidence>
<dbReference type="FunFam" id="1.50.10.20:FF:000006">
    <property type="entry name" value="Mannan endo-1,6-alpha-mannosidase"/>
    <property type="match status" value="1"/>
</dbReference>
<keyword evidence="10" id="KW-0961">Cell wall biogenesis/degradation</keyword>
<dbReference type="Pfam" id="PF03663">
    <property type="entry name" value="Glyco_hydro_76"/>
    <property type="match status" value="1"/>
</dbReference>
<evidence type="ECO:0000256" key="4">
    <source>
        <dbReference type="ARBA" id="ARBA00012350"/>
    </source>
</evidence>
<keyword evidence="7 12" id="KW-0472">Membrane</keyword>
<comment type="caution">
    <text evidence="14">The sequence shown here is derived from an EMBL/GenBank/DDBJ whole genome shotgun (WGS) entry which is preliminary data.</text>
</comment>
<dbReference type="PANTHER" id="PTHR12145:SF36">
    <property type="entry name" value="MANNAN ENDO-1,6-ALPHA-MANNOSIDASE DCW1"/>
    <property type="match status" value="1"/>
</dbReference>
<feature type="signal peptide" evidence="13">
    <location>
        <begin position="1"/>
        <end position="18"/>
    </location>
</feature>
<evidence type="ECO:0000256" key="5">
    <source>
        <dbReference type="ARBA" id="ARBA00022729"/>
    </source>
</evidence>
<dbReference type="OrthoDB" id="4187847at2759"/>
<dbReference type="GO" id="GO:0012505">
    <property type="term" value="C:endomembrane system"/>
    <property type="evidence" value="ECO:0007669"/>
    <property type="project" value="UniProtKB-SubCell"/>
</dbReference>
<comment type="subcellular location">
    <subcellularLocation>
        <location evidence="2">Endomembrane system</location>
    </subcellularLocation>
</comment>
<feature type="chain" id="PRO_5040122056" description="Mannan endo-1,6-alpha-mannosidase" evidence="13">
    <location>
        <begin position="19"/>
        <end position="450"/>
    </location>
</feature>
<dbReference type="SUPFAM" id="SSF48208">
    <property type="entry name" value="Six-hairpin glycosidases"/>
    <property type="match status" value="1"/>
</dbReference>
<feature type="transmembrane region" description="Helical" evidence="12">
    <location>
        <begin position="428"/>
        <end position="449"/>
    </location>
</feature>
<evidence type="ECO:0000256" key="13">
    <source>
        <dbReference type="SAM" id="SignalP"/>
    </source>
</evidence>
<evidence type="ECO:0000313" key="15">
    <source>
        <dbReference type="Proteomes" id="UP000837801"/>
    </source>
</evidence>
<evidence type="ECO:0000256" key="12">
    <source>
        <dbReference type="SAM" id="Phobius"/>
    </source>
</evidence>
<dbReference type="GO" id="GO:0007117">
    <property type="term" value="P:budding cell bud growth"/>
    <property type="evidence" value="ECO:0007669"/>
    <property type="project" value="TreeGrafter"/>
</dbReference>
<keyword evidence="15" id="KW-1185">Reference proteome</keyword>
<evidence type="ECO:0000256" key="10">
    <source>
        <dbReference type="ARBA" id="ARBA00023316"/>
    </source>
</evidence>
<dbReference type="InterPro" id="IPR014480">
    <property type="entry name" value="Mannan-1_6-alpha_mannosidase"/>
</dbReference>
<dbReference type="GO" id="GO:0008496">
    <property type="term" value="F:mannan endo-1,6-alpha-mannosidase activity"/>
    <property type="evidence" value="ECO:0007669"/>
    <property type="project" value="UniProtKB-UniRule"/>
</dbReference>
<proteinExistence type="inferred from homology"/>
<dbReference type="Proteomes" id="UP000837801">
    <property type="component" value="Unassembled WGS sequence"/>
</dbReference>
<dbReference type="InterPro" id="IPR008928">
    <property type="entry name" value="6-hairpin_glycosidase_sf"/>
</dbReference>
<comment type="catalytic activity">
    <reaction evidence="1 11">
        <text>Random hydrolysis of (1-&gt;6)-alpha-D-mannosidic linkages in unbranched (1-&gt;6)-mannans.</text>
        <dbReference type="EC" id="3.2.1.101"/>
    </reaction>
</comment>